<evidence type="ECO:0000313" key="3">
    <source>
        <dbReference type="EMBL" id="SCV05566.1"/>
    </source>
</evidence>
<feature type="region of interest" description="Disordered" evidence="2">
    <location>
        <begin position="73"/>
        <end position="133"/>
    </location>
</feature>
<evidence type="ECO:0000256" key="2">
    <source>
        <dbReference type="SAM" id="MobiDB-lite"/>
    </source>
</evidence>
<feature type="compositionally biased region" description="Polar residues" evidence="2">
    <location>
        <begin position="743"/>
        <end position="760"/>
    </location>
</feature>
<feature type="region of interest" description="Disordered" evidence="2">
    <location>
        <begin position="688"/>
        <end position="778"/>
    </location>
</feature>
<evidence type="ECO:0000256" key="1">
    <source>
        <dbReference type="SAM" id="Coils"/>
    </source>
</evidence>
<dbReference type="EMBL" id="LT598447">
    <property type="protein sequence ID" value="SCV05566.1"/>
    <property type="molecule type" value="Genomic_DNA"/>
</dbReference>
<organism evidence="3 4">
    <name type="scientific">Lachancea nothofagi CBS 11611</name>
    <dbReference type="NCBI Taxonomy" id="1266666"/>
    <lineage>
        <taxon>Eukaryota</taxon>
        <taxon>Fungi</taxon>
        <taxon>Dikarya</taxon>
        <taxon>Ascomycota</taxon>
        <taxon>Saccharomycotina</taxon>
        <taxon>Saccharomycetes</taxon>
        <taxon>Saccharomycetales</taxon>
        <taxon>Saccharomycetaceae</taxon>
        <taxon>Lachancea</taxon>
    </lineage>
</organism>
<evidence type="ECO:0000313" key="4">
    <source>
        <dbReference type="Proteomes" id="UP000189911"/>
    </source>
</evidence>
<proteinExistence type="predicted"/>
<dbReference type="OrthoDB" id="4036563at2759"/>
<keyword evidence="4" id="KW-1185">Reference proteome</keyword>
<feature type="coiled-coil region" evidence="1">
    <location>
        <begin position="146"/>
        <end position="243"/>
    </location>
</feature>
<dbReference type="Proteomes" id="UP000189911">
    <property type="component" value="Chromosome H"/>
</dbReference>
<gene>
    <name evidence="3" type="ORF">LANO_0H10308G</name>
</gene>
<reference evidence="4" key="1">
    <citation type="submission" date="2016-03" db="EMBL/GenBank/DDBJ databases">
        <authorList>
            <person name="Devillers Hugo."/>
        </authorList>
    </citation>
    <scope>NUCLEOTIDE SEQUENCE [LARGE SCALE GENOMIC DNA]</scope>
</reference>
<feature type="compositionally biased region" description="Polar residues" evidence="2">
    <location>
        <begin position="769"/>
        <end position="778"/>
    </location>
</feature>
<name>A0A1G4KLW7_9SACH</name>
<sequence length="805" mass="92054">MSNFFRDSAHGFKPRSNIFSKFRNKDAGQDCLPNSDNVYLGCDGAFSSDKNSLLDFSDSRILANDTSASSLINESTPVAKSRGRVPASNSEEEELEITEVRHVSQRELKQELSNHSDSPPKAQVAKLKLAQDSNDTSTNDVLLEAFNNTQKICSNLKLELQRLKSENQNQSQAVNTYKSEVSKIENKMEQYRKLLTIIEERSSELQSQKKTTEQQLTSLRHDYDGLMERIRTYNKECDAVKRTLDETRSLHKKSESNMSKKVKELEYLKKELNDCSGLLSEEKLKNRDLLQDIKKLREQSNALVENVLKKMDADFKKELLSVGNSVAIACAKNSQCPPQDLRQFRDTVSSLLTIELKNENKALNDEINQNFYRGLKTLEDRLKDVFSIDFGKLNQKICELSQIESSLNALTKKLQDAGALDLREFPQKPNDALQTSVTDVLKAVRLVAENLKQYKEQVDFVGSYEKKIDGLQERLQTVALQKSEAVALMKTRDMEIEDLSNQVLDKANSLGKLSGEGEELRMHQVRIEQALEIKDQELSKIKQELDMARANSENKLRAQCEILKLVSCERDRLKSFVEEINACKGEAEREKSSAKNKAKKVNEQIQNLNVEVIQLKAKELELDEENRKLRNTLEQFNLDARESGDQVREYKRRVVLLEDDQSAKANNLLEYQDKISLLEQQLQTARKQIQSLKDQRHKVPHVKNHRQESTQQQQHLQRRGSPEVTTGIAAAQQQYREEDEFDLSSSPNDDLEMTNPSPITTRPFKNRTETSLGKTVASTKKKKLLLLEGLDNMESKHSGRKKRKV</sequence>
<keyword evidence="1" id="KW-0175">Coiled coil</keyword>
<feature type="compositionally biased region" description="Basic residues" evidence="2">
    <location>
        <begin position="695"/>
        <end position="704"/>
    </location>
</feature>
<accession>A0A1G4KLW7</accession>
<dbReference type="AlphaFoldDB" id="A0A1G4KLW7"/>
<feature type="compositionally biased region" description="Basic and acidic residues" evidence="2">
    <location>
        <begin position="98"/>
        <end position="114"/>
    </location>
</feature>
<protein>
    <submittedName>
        <fullName evidence="3">LANO_0H10308g1_1</fullName>
    </submittedName>
</protein>
<dbReference type="SUPFAM" id="SSF57997">
    <property type="entry name" value="Tropomyosin"/>
    <property type="match status" value="1"/>
</dbReference>
<feature type="coiled-coil region" evidence="1">
    <location>
        <begin position="577"/>
        <end position="639"/>
    </location>
</feature>
<feature type="coiled-coil region" evidence="1">
    <location>
        <begin position="279"/>
        <end position="306"/>
    </location>
</feature>
<dbReference type="Gene3D" id="1.10.287.1490">
    <property type="match status" value="1"/>
</dbReference>